<dbReference type="Pfam" id="PF02620">
    <property type="entry name" value="YceD"/>
    <property type="match status" value="1"/>
</dbReference>
<dbReference type="Proteomes" id="UP000014174">
    <property type="component" value="Unassembled WGS sequence"/>
</dbReference>
<protein>
    <recommendedName>
        <fullName evidence="4">DUF177 domain-containing protein</fullName>
    </recommendedName>
</protein>
<evidence type="ECO:0000313" key="3">
    <source>
        <dbReference type="Proteomes" id="UP000014174"/>
    </source>
</evidence>
<dbReference type="STRING" id="1150600.ADIARSV_1615"/>
<organism evidence="2 3">
    <name type="scientific">Arcticibacter svalbardensis MN12-7</name>
    <dbReference type="NCBI Taxonomy" id="1150600"/>
    <lineage>
        <taxon>Bacteria</taxon>
        <taxon>Pseudomonadati</taxon>
        <taxon>Bacteroidota</taxon>
        <taxon>Sphingobacteriia</taxon>
        <taxon>Sphingobacteriales</taxon>
        <taxon>Sphingobacteriaceae</taxon>
        <taxon>Arcticibacter</taxon>
    </lineage>
</organism>
<dbReference type="AlphaFoldDB" id="R9GTF3"/>
<comment type="caution">
    <text evidence="2">The sequence shown here is derived from an EMBL/GenBank/DDBJ whole genome shotgun (WGS) entry which is preliminary data.</text>
</comment>
<proteinExistence type="predicted"/>
<name>R9GTF3_9SPHI</name>
<gene>
    <name evidence="2" type="ORF">ADIARSV_1615</name>
</gene>
<dbReference type="eggNOG" id="COG1399">
    <property type="taxonomic scope" value="Bacteria"/>
</dbReference>
<evidence type="ECO:0000313" key="2">
    <source>
        <dbReference type="EMBL" id="EOR95127.1"/>
    </source>
</evidence>
<dbReference type="InterPro" id="IPR003772">
    <property type="entry name" value="YceD"/>
</dbReference>
<feature type="region of interest" description="Disordered" evidence="1">
    <location>
        <begin position="142"/>
        <end position="169"/>
    </location>
</feature>
<keyword evidence="3" id="KW-1185">Reference proteome</keyword>
<accession>R9GTF3</accession>
<dbReference type="EMBL" id="AQPN01000063">
    <property type="protein sequence ID" value="EOR95127.1"/>
    <property type="molecule type" value="Genomic_DNA"/>
</dbReference>
<evidence type="ECO:0000256" key="1">
    <source>
        <dbReference type="SAM" id="MobiDB-lite"/>
    </source>
</evidence>
<evidence type="ECO:0008006" key="4">
    <source>
        <dbReference type="Google" id="ProtNLM"/>
    </source>
</evidence>
<sequence length="169" mass="19803">MKIGEHQFSYEIDERFFNEFEYSLVKTGKIKVDLTLNKLETMLILEFVGKGNIFLSCDRCVSDFPIEVNIKERQIVKFTGDENLEDNTDDIVLLGKNEHELDVAPLIYEYINLGVPYFNRCDEPGKTEWCDKDMLDKLEKLSNQLPEEKEEQKSEADPRWEALKKINNT</sequence>
<reference evidence="2 3" key="1">
    <citation type="journal article" date="2013" name="Genome Announc.">
        <title>Draft Genome Sequence of Arcticibacter svalbardensis Strain MN12-7T, a Member of the Family Sphingobacteriaceae Isolated from an Arctic Soil Sample.</title>
        <authorList>
            <person name="Shivaji S."/>
            <person name="Ara S."/>
            <person name="Prasad S."/>
            <person name="Manasa B.P."/>
            <person name="Begum Z."/>
            <person name="Singh A."/>
            <person name="Kumar Pinnaka A."/>
        </authorList>
    </citation>
    <scope>NUCLEOTIDE SEQUENCE [LARGE SCALE GENOMIC DNA]</scope>
    <source>
        <strain evidence="2 3">MN12-7</strain>
    </source>
</reference>